<dbReference type="InterPro" id="IPR024011">
    <property type="entry name" value="Biosynth_lucif-like_mOase_dom"/>
</dbReference>
<dbReference type="NCBIfam" id="TIGR04020">
    <property type="entry name" value="seco_metab_LLM"/>
    <property type="match status" value="1"/>
</dbReference>
<dbReference type="InterPro" id="IPR025110">
    <property type="entry name" value="AMP-bd_C"/>
</dbReference>
<keyword evidence="5" id="KW-0503">Monooxygenase</keyword>
<dbReference type="SUPFAM" id="SSF51679">
    <property type="entry name" value="Bacterial luciferase-like"/>
    <property type="match status" value="1"/>
</dbReference>
<dbReference type="Pfam" id="PF13193">
    <property type="entry name" value="AMP-binding_C"/>
    <property type="match status" value="1"/>
</dbReference>
<reference evidence="6" key="1">
    <citation type="submission" date="2016-10" db="EMBL/GenBank/DDBJ databases">
        <authorList>
            <person name="Varghese N."/>
            <person name="Submissions S."/>
        </authorList>
    </citation>
    <scope>NUCLEOTIDE SEQUENCE [LARGE SCALE GENOMIC DNA]</scope>
    <source>
        <strain evidence="6">DSM 21424</strain>
    </source>
</reference>
<dbReference type="Gene3D" id="3.30.300.30">
    <property type="match status" value="1"/>
</dbReference>
<feature type="compositionally biased region" description="Low complexity" evidence="3">
    <location>
        <begin position="1373"/>
        <end position="1384"/>
    </location>
</feature>
<dbReference type="SUPFAM" id="SSF50486">
    <property type="entry name" value="FMT C-terminal domain-like"/>
    <property type="match status" value="1"/>
</dbReference>
<dbReference type="InterPro" id="IPR020806">
    <property type="entry name" value="PKS_PP-bd"/>
</dbReference>
<dbReference type="GO" id="GO:0004497">
    <property type="term" value="F:monooxygenase activity"/>
    <property type="evidence" value="ECO:0007669"/>
    <property type="project" value="UniProtKB-KW"/>
</dbReference>
<dbReference type="Gene3D" id="3.40.50.12230">
    <property type="match status" value="1"/>
</dbReference>
<dbReference type="Pfam" id="PF00550">
    <property type="entry name" value="PP-binding"/>
    <property type="match status" value="1"/>
</dbReference>
<dbReference type="InterPro" id="IPR036661">
    <property type="entry name" value="Luciferase-like_sf"/>
</dbReference>
<dbReference type="RefSeq" id="WP_090114770.1">
    <property type="nucleotide sequence ID" value="NZ_FNAT01000010.1"/>
</dbReference>
<dbReference type="GO" id="GO:0031177">
    <property type="term" value="F:phosphopantetheine binding"/>
    <property type="evidence" value="ECO:0007669"/>
    <property type="project" value="InterPro"/>
</dbReference>
<dbReference type="PROSITE" id="PS50075">
    <property type="entry name" value="CARRIER"/>
    <property type="match status" value="1"/>
</dbReference>
<dbReference type="InterPro" id="IPR011251">
    <property type="entry name" value="Luciferase-like_dom"/>
</dbReference>
<dbReference type="InterPro" id="IPR036477">
    <property type="entry name" value="Formyl_transf_N_sf"/>
</dbReference>
<dbReference type="Proteomes" id="UP000198922">
    <property type="component" value="Unassembled WGS sequence"/>
</dbReference>
<dbReference type="STRING" id="521013.SAMN04488567_0097"/>
<dbReference type="GO" id="GO:0044550">
    <property type="term" value="P:secondary metabolite biosynthetic process"/>
    <property type="evidence" value="ECO:0007669"/>
    <property type="project" value="TreeGrafter"/>
</dbReference>
<protein>
    <submittedName>
        <fullName evidence="5">Natural product biosynthesis luciferase-like monooxygenase domain-containing protein</fullName>
    </submittedName>
</protein>
<feature type="compositionally biased region" description="Basic and acidic residues" evidence="3">
    <location>
        <begin position="1482"/>
        <end position="1495"/>
    </location>
</feature>
<dbReference type="Gene3D" id="3.40.50.12780">
    <property type="entry name" value="N-terminal domain of ligase-like"/>
    <property type="match status" value="1"/>
</dbReference>
<keyword evidence="5" id="KW-0560">Oxidoreductase</keyword>
<dbReference type="PANTHER" id="PTHR45527:SF1">
    <property type="entry name" value="FATTY ACID SYNTHASE"/>
    <property type="match status" value="1"/>
</dbReference>
<dbReference type="Gene3D" id="3.20.20.30">
    <property type="entry name" value="Luciferase-like domain"/>
    <property type="match status" value="1"/>
</dbReference>
<accession>A0A1G7K2P4</accession>
<dbReference type="GO" id="GO:0016705">
    <property type="term" value="F:oxidoreductase activity, acting on paired donors, with incorporation or reduction of molecular oxygen"/>
    <property type="evidence" value="ECO:0007669"/>
    <property type="project" value="InterPro"/>
</dbReference>
<dbReference type="EMBL" id="FNAT01000010">
    <property type="protein sequence ID" value="SDF31284.1"/>
    <property type="molecule type" value="Genomic_DNA"/>
</dbReference>
<dbReference type="InterPro" id="IPR000873">
    <property type="entry name" value="AMP-dep_synth/lig_dom"/>
</dbReference>
<dbReference type="InterPro" id="IPR002376">
    <property type="entry name" value="Formyl_transf_N"/>
</dbReference>
<dbReference type="InterPro" id="IPR045851">
    <property type="entry name" value="AMP-bd_C_sf"/>
</dbReference>
<dbReference type="InterPro" id="IPR020845">
    <property type="entry name" value="AMP-binding_CS"/>
</dbReference>
<organism evidence="5 6">
    <name type="scientific">Limimaricola pyoseonensis</name>
    <dbReference type="NCBI Taxonomy" id="521013"/>
    <lineage>
        <taxon>Bacteria</taxon>
        <taxon>Pseudomonadati</taxon>
        <taxon>Pseudomonadota</taxon>
        <taxon>Alphaproteobacteria</taxon>
        <taxon>Rhodobacterales</taxon>
        <taxon>Paracoccaceae</taxon>
        <taxon>Limimaricola</taxon>
    </lineage>
</organism>
<dbReference type="SMART" id="SM00823">
    <property type="entry name" value="PKS_PP"/>
    <property type="match status" value="1"/>
</dbReference>
<dbReference type="PANTHER" id="PTHR45527">
    <property type="entry name" value="NONRIBOSOMAL PEPTIDE SYNTHETASE"/>
    <property type="match status" value="1"/>
</dbReference>
<dbReference type="SUPFAM" id="SSF47336">
    <property type="entry name" value="ACP-like"/>
    <property type="match status" value="1"/>
</dbReference>
<dbReference type="Gene3D" id="3.40.50.980">
    <property type="match status" value="2"/>
</dbReference>
<feature type="region of interest" description="Disordered" evidence="3">
    <location>
        <begin position="1362"/>
        <end position="1397"/>
    </location>
</feature>
<keyword evidence="6" id="KW-1185">Reference proteome</keyword>
<evidence type="ECO:0000313" key="5">
    <source>
        <dbReference type="EMBL" id="SDF31284.1"/>
    </source>
</evidence>
<evidence type="ECO:0000313" key="6">
    <source>
        <dbReference type="Proteomes" id="UP000198922"/>
    </source>
</evidence>
<dbReference type="Pfam" id="PF00501">
    <property type="entry name" value="AMP-binding"/>
    <property type="match status" value="2"/>
</dbReference>
<dbReference type="SUPFAM" id="SSF56801">
    <property type="entry name" value="Acetyl-CoA synthetase-like"/>
    <property type="match status" value="2"/>
</dbReference>
<evidence type="ECO:0000256" key="2">
    <source>
        <dbReference type="ARBA" id="ARBA00022553"/>
    </source>
</evidence>
<dbReference type="FunFam" id="3.30.300.30:FF:000010">
    <property type="entry name" value="Enterobactin synthetase component F"/>
    <property type="match status" value="1"/>
</dbReference>
<dbReference type="GO" id="GO:0005737">
    <property type="term" value="C:cytoplasm"/>
    <property type="evidence" value="ECO:0007669"/>
    <property type="project" value="TreeGrafter"/>
</dbReference>
<dbReference type="OrthoDB" id="9803968at2"/>
<proteinExistence type="predicted"/>
<feature type="domain" description="Carrier" evidence="4">
    <location>
        <begin position="1398"/>
        <end position="1474"/>
    </location>
</feature>
<feature type="region of interest" description="Disordered" evidence="3">
    <location>
        <begin position="1471"/>
        <end position="1495"/>
    </location>
</feature>
<keyword evidence="1" id="KW-0596">Phosphopantetheine</keyword>
<dbReference type="InterPro" id="IPR036736">
    <property type="entry name" value="ACP-like_sf"/>
</dbReference>
<dbReference type="InterPro" id="IPR009081">
    <property type="entry name" value="PP-bd_ACP"/>
</dbReference>
<dbReference type="InterPro" id="IPR042099">
    <property type="entry name" value="ANL_N_sf"/>
</dbReference>
<dbReference type="Gene3D" id="1.10.1200.10">
    <property type="entry name" value="ACP-like"/>
    <property type="match status" value="1"/>
</dbReference>
<dbReference type="Pfam" id="PF00296">
    <property type="entry name" value="Bac_luciferase"/>
    <property type="match status" value="1"/>
</dbReference>
<sequence length="1511" mass="159389">MSGDCTLIGHTSLTLEAARMLRAAGHPIRAVATRFAPLRDWAAAEGVALHDPDAPEALPETDWLFSIGHLAPLPEAALARARRGAINFHDGPLPARGGLNAPVWALLEGAKCHSVTWHLMTARLDAGDILEERGFAIAPGETAATLNARCFAAGLESFPAVLGQLRDGLRRRPQTAPRRMHRAADRPPADALIAPGSDVAAALRLVRALDHGRHPNPVTRAKIRLGGQVLLVGTAAPADATAGAAPGRAFDATADAVTVRLADGALRLAGLARPDGAACDVAALVAAGARLEAPADPEGLGAAMRAAARHEAGWRDRLMALRPADLPGLCEPAEAPGAVGRLPLELPEPARSQATAAWAAIAVELADGPCDLALHSATGWPGHLADWLPLRVAGGETTEALRERIAAAHRTGGFAADLPARMPGSGVRPPRMALGPDLPAGAVAGLDPEGTALLYDPARLPKTAREMLAARLCATAEALAAGGTGRPGLAPAEQQWLETWNATQAAIPKTTVQAEIAAQAARQPEATALIHRAERLSYAGLEARANRMAHVLRAMGAGPGHRVGLHLERSIDMVVAMLAVLNAGAAYVPLDPGYPADRLALYAEDSGATVIVSAPALAGRVPPSDAALLLTDDPRLAVASEEALPDTAGPGDLAYLIYTSGSTGRPKGVMITHRNLANFRAAMDDRIGDEAPGRWLAVTSISFDISVLELLWTLSRGHAVVVQGEADRTLPSADGAGRRGMALSLFYWGHEGGGDPDYRLLTEGARFADAQGFEAVWTPERHFHGFGAPYPNPAVTGAAVAAITRRVAIRAGSCVAPLHHPARIAEDWAVVDRLSGGRAGIAMAAGWQPDDFVLRPEAAPPDHRAALGEAIDKVRRLWRGETVAFPRADGSLQQVATRPRPVSAELPLWLTIAGNPESWREAGRLGANVLTHMLGQDLGTLERHIGLWRAALAEAGHAPERFRVTVMLHSYLAESRAAARAAVRGPMKAYLASAAGLIARHAAAFPAFSGGGTDPDALTEAEREAVLEHAFARYFEKQGLFGTVEDGLARLAELRAIGVGEVACLIDFGLETETALDGLPRLAELLRRAPEVEPEAEPGGEDWSIAAQIRRHGVTHLQCTPSMARMLLADEGSRAALAGLRRLLVGGEALPGALVEDLARATPARIENMYGPTETTIWSTSGEARPGAAVASIGRPLRNTSCHVLDEAMAPLPAGVTGELWIGGAGVAAGYWRRDELTAERFRPDPSGRGRIYRTGDLARWRWDGRLEFLGRADHQVKLRGHRIELGEIEAALDARPGIRQSVVVSREDRPGLQRLVAYVEAEGPVDETALRAALAARLPEVMVPARIVRLDAFPLTPNRKIDRKALPEPAPRRAGPGAAAARPVPAPLPDAPAPAARPAGEATAAIAAIWSDLLGVESPGAEDDFFALGGHSLLAVEAHRRIRAELAAPDLAITDIFRFTRLGDLAARLEAGRAPAPTPERSGDSEAAETTRRRVIERRRALRARRDALG</sequence>
<keyword evidence="2" id="KW-0597">Phosphoprotein</keyword>
<dbReference type="FunFam" id="3.40.50.980:FF:000001">
    <property type="entry name" value="Non-ribosomal peptide synthetase"/>
    <property type="match status" value="1"/>
</dbReference>
<gene>
    <name evidence="5" type="ORF">SAMN04488567_0097</name>
</gene>
<dbReference type="InterPro" id="IPR011034">
    <property type="entry name" value="Formyl_transferase-like_C_sf"/>
</dbReference>
<name>A0A1G7K2P4_9RHOB</name>
<evidence type="ECO:0000259" key="4">
    <source>
        <dbReference type="PROSITE" id="PS50075"/>
    </source>
</evidence>
<evidence type="ECO:0000256" key="3">
    <source>
        <dbReference type="SAM" id="MobiDB-lite"/>
    </source>
</evidence>
<dbReference type="SUPFAM" id="SSF53328">
    <property type="entry name" value="Formyltransferase"/>
    <property type="match status" value="1"/>
</dbReference>
<dbReference type="Pfam" id="PF00551">
    <property type="entry name" value="Formyl_trans_N"/>
    <property type="match status" value="1"/>
</dbReference>
<evidence type="ECO:0000256" key="1">
    <source>
        <dbReference type="ARBA" id="ARBA00022450"/>
    </source>
</evidence>
<dbReference type="GO" id="GO:0043041">
    <property type="term" value="P:amino acid activation for nonribosomal peptide biosynthetic process"/>
    <property type="evidence" value="ECO:0007669"/>
    <property type="project" value="TreeGrafter"/>
</dbReference>
<dbReference type="PROSITE" id="PS00455">
    <property type="entry name" value="AMP_BINDING"/>
    <property type="match status" value="1"/>
</dbReference>